<comment type="caution">
    <text evidence="1">The sequence shown here is derived from an EMBL/GenBank/DDBJ whole genome shotgun (WGS) entry which is preliminary data.</text>
</comment>
<gene>
    <name evidence="1" type="ORF">LCGC14_2018860</name>
</gene>
<organism evidence="1">
    <name type="scientific">marine sediment metagenome</name>
    <dbReference type="NCBI Taxonomy" id="412755"/>
    <lineage>
        <taxon>unclassified sequences</taxon>
        <taxon>metagenomes</taxon>
        <taxon>ecological metagenomes</taxon>
    </lineage>
</organism>
<name>A0A0F9FKM3_9ZZZZ</name>
<evidence type="ECO:0000313" key="1">
    <source>
        <dbReference type="EMBL" id="KKL79041.1"/>
    </source>
</evidence>
<protein>
    <submittedName>
        <fullName evidence="1">Uncharacterized protein</fullName>
    </submittedName>
</protein>
<sequence>VTTDNIGGQKTYSNGSDSTITVVFQNPNQDFGLDKAGLTEV</sequence>
<reference evidence="1" key="1">
    <citation type="journal article" date="2015" name="Nature">
        <title>Complex archaea that bridge the gap between prokaryotes and eukaryotes.</title>
        <authorList>
            <person name="Spang A."/>
            <person name="Saw J.H."/>
            <person name="Jorgensen S.L."/>
            <person name="Zaremba-Niedzwiedzka K."/>
            <person name="Martijn J."/>
            <person name="Lind A.E."/>
            <person name="van Eijk R."/>
            <person name="Schleper C."/>
            <person name="Guy L."/>
            <person name="Ettema T.J."/>
        </authorList>
    </citation>
    <scope>NUCLEOTIDE SEQUENCE</scope>
</reference>
<dbReference type="AlphaFoldDB" id="A0A0F9FKM3"/>
<feature type="non-terminal residue" evidence="1">
    <location>
        <position position="1"/>
    </location>
</feature>
<proteinExistence type="predicted"/>
<accession>A0A0F9FKM3</accession>
<dbReference type="EMBL" id="LAZR01023283">
    <property type="protein sequence ID" value="KKL79041.1"/>
    <property type="molecule type" value="Genomic_DNA"/>
</dbReference>